<dbReference type="PANTHER" id="PTHR43085">
    <property type="entry name" value="HEXOKINASE FAMILY MEMBER"/>
    <property type="match status" value="1"/>
</dbReference>
<dbReference type="Pfam" id="PF00294">
    <property type="entry name" value="PfkB"/>
    <property type="match status" value="1"/>
</dbReference>
<feature type="domain" description="Carbohydrate kinase PfkB" evidence="6">
    <location>
        <begin position="22"/>
        <end position="299"/>
    </location>
</feature>
<evidence type="ECO:0000256" key="5">
    <source>
        <dbReference type="ARBA" id="ARBA00022840"/>
    </source>
</evidence>
<comment type="similarity">
    <text evidence="1">Belongs to the carbohydrate kinase PfkB family.</text>
</comment>
<dbReference type="PANTHER" id="PTHR43085:SF1">
    <property type="entry name" value="PSEUDOURIDINE KINASE-RELATED"/>
    <property type="match status" value="1"/>
</dbReference>
<organism evidence="7">
    <name type="scientific">Sinomonas puerhi</name>
    <dbReference type="NCBI Taxonomy" id="3238584"/>
    <lineage>
        <taxon>Bacteria</taxon>
        <taxon>Bacillati</taxon>
        <taxon>Actinomycetota</taxon>
        <taxon>Actinomycetes</taxon>
        <taxon>Micrococcales</taxon>
        <taxon>Micrococcaceae</taxon>
        <taxon>Sinomonas</taxon>
    </lineage>
</organism>
<dbReference type="GO" id="GO:0005524">
    <property type="term" value="F:ATP binding"/>
    <property type="evidence" value="ECO:0007669"/>
    <property type="project" value="UniProtKB-KW"/>
</dbReference>
<dbReference type="InterPro" id="IPR029056">
    <property type="entry name" value="Ribokinase-like"/>
</dbReference>
<dbReference type="AlphaFoldDB" id="A0AB39L645"/>
<evidence type="ECO:0000313" key="7">
    <source>
        <dbReference type="EMBL" id="XDP45794.1"/>
    </source>
</evidence>
<evidence type="ECO:0000256" key="4">
    <source>
        <dbReference type="ARBA" id="ARBA00022777"/>
    </source>
</evidence>
<keyword evidence="4 7" id="KW-0418">Kinase</keyword>
<evidence type="ECO:0000256" key="2">
    <source>
        <dbReference type="ARBA" id="ARBA00022679"/>
    </source>
</evidence>
<protein>
    <submittedName>
        <fullName evidence="7">Sugar kinase</fullName>
    </submittedName>
</protein>
<evidence type="ECO:0000256" key="3">
    <source>
        <dbReference type="ARBA" id="ARBA00022741"/>
    </source>
</evidence>
<dbReference type="InterPro" id="IPR050306">
    <property type="entry name" value="PfkB_Carbo_kinase"/>
</dbReference>
<accession>A0AB39L645</accession>
<dbReference type="CDD" id="cd01166">
    <property type="entry name" value="KdgK"/>
    <property type="match status" value="1"/>
</dbReference>
<dbReference type="KEGG" id="spue:AB5L97_01885"/>
<evidence type="ECO:0000259" key="6">
    <source>
        <dbReference type="Pfam" id="PF00294"/>
    </source>
</evidence>
<evidence type="ECO:0000256" key="1">
    <source>
        <dbReference type="ARBA" id="ARBA00010688"/>
    </source>
</evidence>
<keyword evidence="2" id="KW-0808">Transferase</keyword>
<keyword evidence="5" id="KW-0067">ATP-binding</keyword>
<proteinExistence type="inferred from homology"/>
<sequence length="317" mass="33292">MTRSAGTVVTFGEALVSVRSAGPLAIGSPLTMHAAGAELNVAVGLARLGHAASWGGVLGDDELGEFLLRSLAAERVDASRVRRDVLPTGVMFLEARTPDVSRVFYHRKGSAGAQLTPHDVDRLLDRDLAWLHLTGITPALSERARAAVLHAAETCRRRSVPFSVDVNFRSKLWSAPEAAEVLPRLIEGAEVVIGSPEELVLVAPEGKTVEAAAAELLSRGVGEVVAKLGAAGARAYTAQGVFTAPAFPVRAVDTVGAGDAFTAGYLSARLDGEDADGRLRRGNLLGAFAVGQLGDWEGLPRRDELGLLDLGQGETHR</sequence>
<keyword evidence="3" id="KW-0547">Nucleotide-binding</keyword>
<dbReference type="RefSeq" id="WP_369046235.1">
    <property type="nucleotide sequence ID" value="NZ_CP163302.1"/>
</dbReference>
<dbReference type="EMBL" id="CP163302">
    <property type="protein sequence ID" value="XDP45794.1"/>
    <property type="molecule type" value="Genomic_DNA"/>
</dbReference>
<reference evidence="7" key="1">
    <citation type="submission" date="2024-07" db="EMBL/GenBank/DDBJ databases">
        <authorList>
            <person name="fu j."/>
        </authorList>
    </citation>
    <scope>NUCLEOTIDE SEQUENCE</scope>
    <source>
        <strain evidence="7">P10A9</strain>
    </source>
</reference>
<dbReference type="Gene3D" id="3.40.1190.20">
    <property type="match status" value="1"/>
</dbReference>
<dbReference type="SUPFAM" id="SSF53613">
    <property type="entry name" value="Ribokinase-like"/>
    <property type="match status" value="1"/>
</dbReference>
<dbReference type="GO" id="GO:0016301">
    <property type="term" value="F:kinase activity"/>
    <property type="evidence" value="ECO:0007669"/>
    <property type="project" value="UniProtKB-KW"/>
</dbReference>
<dbReference type="InterPro" id="IPR002173">
    <property type="entry name" value="Carboh/pur_kinase_PfkB_CS"/>
</dbReference>
<dbReference type="InterPro" id="IPR011611">
    <property type="entry name" value="PfkB_dom"/>
</dbReference>
<dbReference type="PROSITE" id="PS00584">
    <property type="entry name" value="PFKB_KINASES_2"/>
    <property type="match status" value="1"/>
</dbReference>
<gene>
    <name evidence="7" type="ORF">AB5L97_01885</name>
</gene>
<name>A0AB39L645_9MICC</name>